<dbReference type="InterPro" id="IPR014606">
    <property type="entry name" value="Heptose_7-P_kinase"/>
</dbReference>
<dbReference type="GO" id="GO:0042352">
    <property type="term" value="P:GDP-L-fucose salvage"/>
    <property type="evidence" value="ECO:0007669"/>
    <property type="project" value="TreeGrafter"/>
</dbReference>
<dbReference type="EMBL" id="CP010070">
    <property type="protein sequence ID" value="AIZ57010.1"/>
    <property type="molecule type" value="Genomic_DNA"/>
</dbReference>
<dbReference type="SUPFAM" id="SSF55060">
    <property type="entry name" value="GHMP Kinase, C-terminal domain"/>
    <property type="match status" value="1"/>
</dbReference>
<evidence type="ECO:0000256" key="3">
    <source>
        <dbReference type="ARBA" id="ARBA00022777"/>
    </source>
</evidence>
<evidence type="ECO:0000256" key="2">
    <source>
        <dbReference type="ARBA" id="ARBA00022741"/>
    </source>
</evidence>
<dbReference type="InterPro" id="IPR013750">
    <property type="entry name" value="GHMP_kinase_C_dom"/>
</dbReference>
<sequence length="337" mass="36771">MTEYYRARAPLRIGIAGGGTDVDPYASKKGGCVLNTTINKYAYCTLTPRSDNTMCVHSSYYGRFEAPLDGGPLKFDGNNDLIKAVTNYFGVTDGFDLLIESDAPAGSGLGGSSTMIVAMISAVSSWIGKKMYHDDIAKLAYHLEREVIGLKGGLQDQYAAAYGGFNLMDIDSRGVKVQKVDIDEDVADELQYRSLLCYTGTSRESAGIIKSQIESFNKGENENALDESKRLAKEMGKALINGDIEEAGVLLHESWGYKKQFSDKISNDTINKLYDLAIRSGAIGGKVSGAGGGGFMYYICKYNKRADVAQELQKHGVMVTNFMFDPKGVTSWRCKNE</sequence>
<evidence type="ECO:0000256" key="4">
    <source>
        <dbReference type="ARBA" id="ARBA00022840"/>
    </source>
</evidence>
<dbReference type="Pfam" id="PF08544">
    <property type="entry name" value="GHMP_kinases_C"/>
    <property type="match status" value="1"/>
</dbReference>
<keyword evidence="3" id="KW-0418">Kinase</keyword>
<dbReference type="Pfam" id="PF00288">
    <property type="entry name" value="GHMP_kinases_N"/>
    <property type="match status" value="1"/>
</dbReference>
<dbReference type="OrthoDB" id="116110at2157"/>
<gene>
    <name evidence="8" type="primary">mvk2</name>
    <name evidence="8" type="ORF">Mpt1_c11480</name>
</gene>
<accession>A0A0A7LCW8</accession>
<evidence type="ECO:0000313" key="8">
    <source>
        <dbReference type="EMBL" id="AIZ57010.1"/>
    </source>
</evidence>
<dbReference type="SUPFAM" id="SSF54211">
    <property type="entry name" value="Ribosomal protein S5 domain 2-like"/>
    <property type="match status" value="1"/>
</dbReference>
<keyword evidence="2" id="KW-0547">Nucleotide-binding</keyword>
<comment type="similarity">
    <text evidence="5">Belongs to the GHMP kinase family.</text>
</comment>
<dbReference type="GO" id="GO:0050201">
    <property type="term" value="F:fucokinase activity"/>
    <property type="evidence" value="ECO:0007669"/>
    <property type="project" value="TreeGrafter"/>
</dbReference>
<dbReference type="PANTHER" id="PTHR32463:SF0">
    <property type="entry name" value="L-FUCOSE KINASE"/>
    <property type="match status" value="1"/>
</dbReference>
<feature type="domain" description="GHMP kinase N-terminal" evidence="6">
    <location>
        <begin position="82"/>
        <end position="164"/>
    </location>
</feature>
<evidence type="ECO:0000259" key="6">
    <source>
        <dbReference type="Pfam" id="PF00288"/>
    </source>
</evidence>
<name>A0A0A7LCW8_9ARCH</name>
<evidence type="ECO:0000313" key="9">
    <source>
        <dbReference type="Proteomes" id="UP000030787"/>
    </source>
</evidence>
<feature type="domain" description="GHMP kinase C-terminal" evidence="7">
    <location>
        <begin position="237"/>
        <end position="316"/>
    </location>
</feature>
<dbReference type="GO" id="GO:0004496">
    <property type="term" value="F:mevalonate kinase activity"/>
    <property type="evidence" value="ECO:0007669"/>
    <property type="project" value="UniProtKB-EC"/>
</dbReference>
<proteinExistence type="inferred from homology"/>
<dbReference type="Gene3D" id="3.30.230.120">
    <property type="match status" value="1"/>
</dbReference>
<dbReference type="HOGENOM" id="CLU_048558_1_0_2"/>
<dbReference type="PANTHER" id="PTHR32463">
    <property type="entry name" value="L-FUCOSE KINASE"/>
    <property type="match status" value="1"/>
</dbReference>
<keyword evidence="4" id="KW-0067">ATP-binding</keyword>
<reference evidence="8 9" key="1">
    <citation type="journal article" date="2014" name="Appl. Environ. Microbiol.">
        <title>Comparative Genome Analysis of 'Candidatus Methanoplasma termitum' Indicates a New Mode of Energy Metabolism in the Seventh Order of Methanogens.</title>
        <authorList>
            <person name="Lang K."/>
            <person name="Schuldes J."/>
            <person name="Klingl A."/>
            <person name="Poehlein A."/>
            <person name="Daniel R."/>
            <person name="Brune A."/>
        </authorList>
    </citation>
    <scope>NUCLEOTIDE SEQUENCE [LARGE SCALE GENOMIC DNA]</scope>
    <source>
        <strain evidence="9">Mpt1</strain>
    </source>
</reference>
<dbReference type="InterPro" id="IPR020568">
    <property type="entry name" value="Ribosomal_Su5_D2-typ_SF"/>
</dbReference>
<dbReference type="InterPro" id="IPR052203">
    <property type="entry name" value="GHMP_Kinase-Related"/>
</dbReference>
<dbReference type="STRING" id="1577791.Mpt1_c11480"/>
<dbReference type="InterPro" id="IPR006204">
    <property type="entry name" value="GHMP_kinase_N_dom"/>
</dbReference>
<evidence type="ECO:0000256" key="1">
    <source>
        <dbReference type="ARBA" id="ARBA00022679"/>
    </source>
</evidence>
<keyword evidence="1 8" id="KW-0808">Transferase</keyword>
<dbReference type="GO" id="GO:0005524">
    <property type="term" value="F:ATP binding"/>
    <property type="evidence" value="ECO:0007669"/>
    <property type="project" value="UniProtKB-KW"/>
</dbReference>
<dbReference type="InterPro" id="IPR001174">
    <property type="entry name" value="HddA/FKP"/>
</dbReference>
<dbReference type="EC" id="2.7.1.36" evidence="8"/>
<dbReference type="InterPro" id="IPR036554">
    <property type="entry name" value="GHMP_kinase_C_sf"/>
</dbReference>
<dbReference type="AlphaFoldDB" id="A0A0A7LCW8"/>
<dbReference type="PIRSF" id="PIRSF036406">
    <property type="entry name" value="Hept_kin"/>
    <property type="match status" value="1"/>
</dbReference>
<protein>
    <submittedName>
        <fullName evidence="8">Mvk2 protein</fullName>
        <ecNumber evidence="8">2.7.1.36</ecNumber>
    </submittedName>
</protein>
<evidence type="ECO:0000256" key="5">
    <source>
        <dbReference type="ARBA" id="ARBA00038121"/>
    </source>
</evidence>
<dbReference type="KEGG" id="mear:Mpt1_c11480"/>
<organism evidence="8 9">
    <name type="scientific">Candidatus Methanoplasma termitum</name>
    <dbReference type="NCBI Taxonomy" id="1577791"/>
    <lineage>
        <taxon>Archaea</taxon>
        <taxon>Methanobacteriati</taxon>
        <taxon>Thermoplasmatota</taxon>
        <taxon>Thermoplasmata</taxon>
        <taxon>Methanomassiliicoccales</taxon>
        <taxon>Methanomassiliicoccaceae</taxon>
        <taxon>Candidatus Methanoplasma</taxon>
    </lineage>
</organism>
<dbReference type="PRINTS" id="PR00960">
    <property type="entry name" value="LMBPPROTEIN"/>
</dbReference>
<evidence type="ECO:0000259" key="7">
    <source>
        <dbReference type="Pfam" id="PF08544"/>
    </source>
</evidence>
<dbReference type="Proteomes" id="UP000030787">
    <property type="component" value="Chromosome"/>
</dbReference>
<keyword evidence="9" id="KW-1185">Reference proteome</keyword>